<protein>
    <submittedName>
        <fullName evidence="2">Uncharacterized protein</fullName>
    </submittedName>
</protein>
<comment type="caution">
    <text evidence="2">The sequence shown here is derived from an EMBL/GenBank/DDBJ whole genome shotgun (WGS) entry which is preliminary data.</text>
</comment>
<proteinExistence type="predicted"/>
<evidence type="ECO:0000313" key="2">
    <source>
        <dbReference type="EMBL" id="GAF96519.1"/>
    </source>
</evidence>
<gene>
    <name evidence="2" type="ORF">S01H1_21658</name>
</gene>
<keyword evidence="1" id="KW-0472">Membrane</keyword>
<dbReference type="AlphaFoldDB" id="X0TTI6"/>
<reference evidence="2" key="1">
    <citation type="journal article" date="2014" name="Front. Microbiol.">
        <title>High frequency of phylogenetically diverse reductive dehalogenase-homologous genes in deep subseafloor sedimentary metagenomes.</title>
        <authorList>
            <person name="Kawai M."/>
            <person name="Futagami T."/>
            <person name="Toyoda A."/>
            <person name="Takaki Y."/>
            <person name="Nishi S."/>
            <person name="Hori S."/>
            <person name="Arai W."/>
            <person name="Tsubouchi T."/>
            <person name="Morono Y."/>
            <person name="Uchiyama I."/>
            <person name="Ito T."/>
            <person name="Fujiyama A."/>
            <person name="Inagaki F."/>
            <person name="Takami H."/>
        </authorList>
    </citation>
    <scope>NUCLEOTIDE SEQUENCE</scope>
    <source>
        <strain evidence="2">Expedition CK06-06</strain>
    </source>
</reference>
<feature type="transmembrane region" description="Helical" evidence="1">
    <location>
        <begin position="7"/>
        <end position="24"/>
    </location>
</feature>
<dbReference type="EMBL" id="BARS01012050">
    <property type="protein sequence ID" value="GAF96519.1"/>
    <property type="molecule type" value="Genomic_DNA"/>
</dbReference>
<keyword evidence="1" id="KW-1133">Transmembrane helix</keyword>
<accession>X0TTI6</accession>
<sequence>MIELIRIVMCILSIFVLAIISIIIEYKKGVTNYEQNNKKNKYKRKNKRFHK</sequence>
<keyword evidence="1" id="KW-0812">Transmembrane</keyword>
<name>X0TTI6_9ZZZZ</name>
<organism evidence="2">
    <name type="scientific">marine sediment metagenome</name>
    <dbReference type="NCBI Taxonomy" id="412755"/>
    <lineage>
        <taxon>unclassified sequences</taxon>
        <taxon>metagenomes</taxon>
        <taxon>ecological metagenomes</taxon>
    </lineage>
</organism>
<evidence type="ECO:0000256" key="1">
    <source>
        <dbReference type="SAM" id="Phobius"/>
    </source>
</evidence>